<evidence type="ECO:0000313" key="2">
    <source>
        <dbReference type="EMBL" id="SDD12453.1"/>
    </source>
</evidence>
<evidence type="ECO:0000256" key="1">
    <source>
        <dbReference type="SAM" id="MobiDB-lite"/>
    </source>
</evidence>
<accession>A0A222VX32</accession>
<proteinExistence type="predicted"/>
<protein>
    <submittedName>
        <fullName evidence="2">Uncharacterized protein</fullName>
    </submittedName>
</protein>
<reference evidence="2 3" key="1">
    <citation type="submission" date="2016-10" db="EMBL/GenBank/DDBJ databases">
        <authorList>
            <person name="de Groot N.N."/>
        </authorList>
    </citation>
    <scope>NUCLEOTIDE SEQUENCE [LARGE SCALE GENOMIC DNA]</scope>
    <source>
        <strain evidence="2 3">CGMCC 4.5506</strain>
    </source>
</reference>
<gene>
    <name evidence="2" type="ORF">SAMN05421630_10623</name>
</gene>
<dbReference type="EMBL" id="FMZE01000006">
    <property type="protein sequence ID" value="SDD12453.1"/>
    <property type="molecule type" value="Genomic_DNA"/>
</dbReference>
<dbReference type="AlphaFoldDB" id="A0A222VX32"/>
<feature type="compositionally biased region" description="Basic and acidic residues" evidence="1">
    <location>
        <begin position="173"/>
        <end position="222"/>
    </location>
</feature>
<dbReference type="STRING" id="530584.SAMN05421630_10623"/>
<dbReference type="Proteomes" id="UP000199494">
    <property type="component" value="Unassembled WGS sequence"/>
</dbReference>
<dbReference type="KEGG" id="pmad:BAY61_29780"/>
<name>A0A222VX32_9PSEU</name>
<feature type="region of interest" description="Disordered" evidence="1">
    <location>
        <begin position="173"/>
        <end position="230"/>
    </location>
</feature>
<sequence>MESADFDSVADELYGLRREEFTSARADAATRAKKAGEKDLAARIMGLRKPTIAAELVNRLARSLPDELGELTELGDALRGAHSELAGDALRELSKRRHDLVASLTAEATGLASEQVSESVSREVSETFEAALAERRIADEVALGRLSTALRPEVGFGADWLGSAPVKRRVKAKGEAAERKGAEAKRRKEQLKEARQHASEVRREHETARSRLREAEKNEAKARQVTSAARAAVDETRVKLDDAEAVLAELTEFD</sequence>
<evidence type="ECO:0000313" key="3">
    <source>
        <dbReference type="Proteomes" id="UP000199494"/>
    </source>
</evidence>
<dbReference type="OrthoDB" id="3541690at2"/>
<keyword evidence="3" id="KW-1185">Reference proteome</keyword>
<organism evidence="2 3">
    <name type="scientific">Prauserella marina</name>
    <dbReference type="NCBI Taxonomy" id="530584"/>
    <lineage>
        <taxon>Bacteria</taxon>
        <taxon>Bacillati</taxon>
        <taxon>Actinomycetota</taxon>
        <taxon>Actinomycetes</taxon>
        <taxon>Pseudonocardiales</taxon>
        <taxon>Pseudonocardiaceae</taxon>
        <taxon>Prauserella</taxon>
    </lineage>
</organism>
<dbReference type="RefSeq" id="WP_091805424.1">
    <property type="nucleotide sequence ID" value="NZ_CP016353.1"/>
</dbReference>